<protein>
    <recommendedName>
        <fullName evidence="3 11">Thymidylate kinase</fullName>
        <ecNumber evidence="2 11">2.7.4.9</ecNumber>
    </recommendedName>
    <alternativeName>
        <fullName evidence="11">dTMP kinase</fullName>
    </alternativeName>
</protein>
<dbReference type="SUPFAM" id="SSF52540">
    <property type="entry name" value="P-loop containing nucleoside triphosphate hydrolases"/>
    <property type="match status" value="1"/>
</dbReference>
<comment type="similarity">
    <text evidence="1 11">Belongs to the thymidylate kinase family.</text>
</comment>
<dbReference type="NCBIfam" id="TIGR00041">
    <property type="entry name" value="DTMP_kinase"/>
    <property type="match status" value="1"/>
</dbReference>
<feature type="domain" description="Thymidylate kinase-like" evidence="12">
    <location>
        <begin position="15"/>
        <end position="202"/>
    </location>
</feature>
<evidence type="ECO:0000256" key="1">
    <source>
        <dbReference type="ARBA" id="ARBA00009776"/>
    </source>
</evidence>
<dbReference type="AlphaFoldDB" id="A0A3D9HQE0"/>
<name>A0A3D9HQE0_9BACL</name>
<gene>
    <name evidence="11" type="primary">tmk</name>
    <name evidence="13" type="ORF">DFP95_1416</name>
</gene>
<evidence type="ECO:0000256" key="7">
    <source>
        <dbReference type="ARBA" id="ARBA00022777"/>
    </source>
</evidence>
<dbReference type="Gene3D" id="3.40.50.300">
    <property type="entry name" value="P-loop containing nucleotide triphosphate hydrolases"/>
    <property type="match status" value="1"/>
</dbReference>
<dbReference type="PANTHER" id="PTHR10344">
    <property type="entry name" value="THYMIDYLATE KINASE"/>
    <property type="match status" value="1"/>
</dbReference>
<dbReference type="CDD" id="cd01672">
    <property type="entry name" value="TMPK"/>
    <property type="match status" value="1"/>
</dbReference>
<dbReference type="Proteomes" id="UP000256869">
    <property type="component" value="Unassembled WGS sequence"/>
</dbReference>
<dbReference type="PANTHER" id="PTHR10344:SF4">
    <property type="entry name" value="UMP-CMP KINASE 2, MITOCHONDRIAL"/>
    <property type="match status" value="1"/>
</dbReference>
<dbReference type="EC" id="2.7.4.9" evidence="2 11"/>
<evidence type="ECO:0000259" key="12">
    <source>
        <dbReference type="Pfam" id="PF02223"/>
    </source>
</evidence>
<dbReference type="EMBL" id="QRDY01000041">
    <property type="protein sequence ID" value="RED51669.1"/>
    <property type="molecule type" value="Genomic_DNA"/>
</dbReference>
<evidence type="ECO:0000256" key="2">
    <source>
        <dbReference type="ARBA" id="ARBA00012980"/>
    </source>
</evidence>
<evidence type="ECO:0000256" key="5">
    <source>
        <dbReference type="ARBA" id="ARBA00022727"/>
    </source>
</evidence>
<dbReference type="HAMAP" id="MF_00165">
    <property type="entry name" value="Thymidylate_kinase"/>
    <property type="match status" value="1"/>
</dbReference>
<dbReference type="InterPro" id="IPR018094">
    <property type="entry name" value="Thymidylate_kinase"/>
</dbReference>
<keyword evidence="5 11" id="KW-0545">Nucleotide biosynthesis</keyword>
<dbReference type="GO" id="GO:0006235">
    <property type="term" value="P:dTTP biosynthetic process"/>
    <property type="evidence" value="ECO:0007669"/>
    <property type="project" value="UniProtKB-UniRule"/>
</dbReference>
<accession>A0A3D9HQE0</accession>
<evidence type="ECO:0000256" key="9">
    <source>
        <dbReference type="ARBA" id="ARBA00048743"/>
    </source>
</evidence>
<comment type="catalytic activity">
    <reaction evidence="9 11">
        <text>dTMP + ATP = dTDP + ADP</text>
        <dbReference type="Rhea" id="RHEA:13517"/>
        <dbReference type="ChEBI" id="CHEBI:30616"/>
        <dbReference type="ChEBI" id="CHEBI:58369"/>
        <dbReference type="ChEBI" id="CHEBI:63528"/>
        <dbReference type="ChEBI" id="CHEBI:456216"/>
        <dbReference type="EC" id="2.7.4.9"/>
    </reaction>
</comment>
<proteinExistence type="inferred from homology"/>
<keyword evidence="7 11" id="KW-0418">Kinase</keyword>
<dbReference type="GO" id="GO:0004798">
    <property type="term" value="F:dTMP kinase activity"/>
    <property type="evidence" value="ECO:0007669"/>
    <property type="project" value="UniProtKB-UniRule"/>
</dbReference>
<keyword evidence="14" id="KW-1185">Reference proteome</keyword>
<dbReference type="FunFam" id="3.40.50.300:FF:000225">
    <property type="entry name" value="Thymidylate kinase"/>
    <property type="match status" value="1"/>
</dbReference>
<keyword evidence="4 11" id="KW-0808">Transferase</keyword>
<evidence type="ECO:0000256" key="11">
    <source>
        <dbReference type="HAMAP-Rule" id="MF_00165"/>
    </source>
</evidence>
<dbReference type="GO" id="GO:0006233">
    <property type="term" value="P:dTDP biosynthetic process"/>
    <property type="evidence" value="ECO:0007669"/>
    <property type="project" value="InterPro"/>
</dbReference>
<comment type="caution">
    <text evidence="13">The sequence shown here is derived from an EMBL/GenBank/DDBJ whole genome shotgun (WGS) entry which is preliminary data.</text>
</comment>
<feature type="binding site" evidence="11">
    <location>
        <begin position="17"/>
        <end position="24"/>
    </location>
    <ligand>
        <name>ATP</name>
        <dbReference type="ChEBI" id="CHEBI:30616"/>
    </ligand>
</feature>
<dbReference type="GO" id="GO:0006227">
    <property type="term" value="P:dUDP biosynthetic process"/>
    <property type="evidence" value="ECO:0007669"/>
    <property type="project" value="TreeGrafter"/>
</dbReference>
<dbReference type="InterPro" id="IPR018095">
    <property type="entry name" value="Thymidylate_kin_CS"/>
</dbReference>
<keyword evidence="6 11" id="KW-0547">Nucleotide-binding</keyword>
<evidence type="ECO:0000313" key="14">
    <source>
        <dbReference type="Proteomes" id="UP000256869"/>
    </source>
</evidence>
<dbReference type="PROSITE" id="PS01331">
    <property type="entry name" value="THYMIDYLATE_KINASE"/>
    <property type="match status" value="1"/>
</dbReference>
<dbReference type="InterPro" id="IPR027417">
    <property type="entry name" value="P-loop_NTPase"/>
</dbReference>
<evidence type="ECO:0000256" key="10">
    <source>
        <dbReference type="ARBA" id="ARBA00057735"/>
    </source>
</evidence>
<dbReference type="GO" id="GO:0005524">
    <property type="term" value="F:ATP binding"/>
    <property type="evidence" value="ECO:0007669"/>
    <property type="project" value="UniProtKB-UniRule"/>
</dbReference>
<dbReference type="InterPro" id="IPR039430">
    <property type="entry name" value="Thymidylate_kin-like_dom"/>
</dbReference>
<keyword evidence="8 11" id="KW-0067">ATP-binding</keyword>
<dbReference type="GO" id="GO:0005829">
    <property type="term" value="C:cytosol"/>
    <property type="evidence" value="ECO:0007669"/>
    <property type="project" value="TreeGrafter"/>
</dbReference>
<evidence type="ECO:0000256" key="3">
    <source>
        <dbReference type="ARBA" id="ARBA00017144"/>
    </source>
</evidence>
<evidence type="ECO:0000313" key="13">
    <source>
        <dbReference type="EMBL" id="RED51669.1"/>
    </source>
</evidence>
<organism evidence="13 14">
    <name type="scientific">Cohnella lupini</name>
    <dbReference type="NCBI Taxonomy" id="1294267"/>
    <lineage>
        <taxon>Bacteria</taxon>
        <taxon>Bacillati</taxon>
        <taxon>Bacillota</taxon>
        <taxon>Bacilli</taxon>
        <taxon>Bacillales</taxon>
        <taxon>Paenibacillaceae</taxon>
        <taxon>Cohnella</taxon>
    </lineage>
</organism>
<evidence type="ECO:0000256" key="4">
    <source>
        <dbReference type="ARBA" id="ARBA00022679"/>
    </source>
</evidence>
<evidence type="ECO:0000256" key="8">
    <source>
        <dbReference type="ARBA" id="ARBA00022840"/>
    </source>
</evidence>
<dbReference type="Pfam" id="PF02223">
    <property type="entry name" value="Thymidylate_kin"/>
    <property type="match status" value="1"/>
</dbReference>
<evidence type="ECO:0000256" key="6">
    <source>
        <dbReference type="ARBA" id="ARBA00022741"/>
    </source>
</evidence>
<comment type="function">
    <text evidence="10 11">Phosphorylation of dTMP to form dTDP in both de novo and salvage pathways of dTTP synthesis.</text>
</comment>
<sequence>MKGESLVRGGIFITIEGGEGAGKTTLIHTLAHKARQEGFEVMTTREPGGIPIAEAIREVILRKENTAMDARTEALLYAAARRQHLAEKVMPALKEGAIVICDRFVDSSLAYQGHARGLGLEAVWEINRFAIEGCMPDLTLYLDLDPEIGLRRIEQNGEREVNRLDLESLAFHRSVREGYRLLESKFTERFVTIDASESRERIAENSWIKLESKLRSRKEMK</sequence>
<reference evidence="13 14" key="1">
    <citation type="submission" date="2018-07" db="EMBL/GenBank/DDBJ databases">
        <title>Genomic Encyclopedia of Type Strains, Phase III (KMG-III): the genomes of soil and plant-associated and newly described type strains.</title>
        <authorList>
            <person name="Whitman W."/>
        </authorList>
    </citation>
    <scope>NUCLEOTIDE SEQUENCE [LARGE SCALE GENOMIC DNA]</scope>
    <source>
        <strain evidence="13 14">CECT 8236</strain>
    </source>
</reference>